<dbReference type="InterPro" id="IPR016024">
    <property type="entry name" value="ARM-type_fold"/>
</dbReference>
<dbReference type="InterPro" id="IPR057397">
    <property type="entry name" value="HEAT_5MP1_2"/>
</dbReference>
<dbReference type="EMBL" id="MCGR01000133">
    <property type="protein sequence ID" value="ORY42133.1"/>
    <property type="molecule type" value="Genomic_DNA"/>
</dbReference>
<name>A0A1Y2C520_9BASI</name>
<dbReference type="PANTHER" id="PTHR14208">
    <property type="entry name" value="BASIC LEUCINE ZIPPER AND W2 DOMAIN-CONTAINING PROTEIN"/>
    <property type="match status" value="1"/>
</dbReference>
<dbReference type="GO" id="GO:0005737">
    <property type="term" value="C:cytoplasm"/>
    <property type="evidence" value="ECO:0007669"/>
    <property type="project" value="TreeGrafter"/>
</dbReference>
<dbReference type="PROSITE" id="PS51363">
    <property type="entry name" value="W2"/>
    <property type="match status" value="1"/>
</dbReference>
<dbReference type="SUPFAM" id="SSF48371">
    <property type="entry name" value="ARM repeat"/>
    <property type="match status" value="1"/>
</dbReference>
<evidence type="ECO:0000313" key="4">
    <source>
        <dbReference type="Proteomes" id="UP000193467"/>
    </source>
</evidence>
<feature type="domain" description="W2" evidence="2">
    <location>
        <begin position="270"/>
        <end position="430"/>
    </location>
</feature>
<dbReference type="STRING" id="106004.A0A1Y2C520"/>
<sequence>MYPVPPAPTPPGQKEVKPNLVGVRNKQRKGVQKAQAKFEPQAFRDQLTKHLESVPPGDFDAVAQKLDVLGNQLDYRKYEQQLFEVLLVGGLLAPGGGFIDDGSAKSSFSVIGSAKEPVEAADLKKIVDVFHKLMRRYKYLQKPFEETALRGILQYTNKFSPIDQEKLAVATSQFVSTGLASANVLVSLKKDHLVKDGSAVTFLTTFCKTYIASESVEHLCSSLRKGGVTDLEGYFPPSKQNATELSAHFKSAGLEGVVAFYLKQKSGQAKEDTLARLKEFVAEEADYDEILTYLEAIYKRAVLTEPEFISIVWTGLMTSLDMTTKPELLPDLAIKEIQEVSPLLEPFCQKPATEVALINTIQIWCYENTKLMNTFPKILKVLYSTDVLSDQAIIYWHAKGAKTQGKQHFLNATTPLVNFLKEQEDSDEEEDDE</sequence>
<evidence type="ECO:0000313" key="3">
    <source>
        <dbReference type="EMBL" id="ORY42133.1"/>
    </source>
</evidence>
<gene>
    <name evidence="3" type="ORF">BCR35DRAFT_311290</name>
</gene>
<feature type="compositionally biased region" description="Pro residues" evidence="1">
    <location>
        <begin position="1"/>
        <end position="11"/>
    </location>
</feature>
<proteinExistence type="predicted"/>
<dbReference type="InParanoid" id="A0A1Y2C520"/>
<feature type="region of interest" description="Disordered" evidence="1">
    <location>
        <begin position="1"/>
        <end position="21"/>
    </location>
</feature>
<evidence type="ECO:0000259" key="2">
    <source>
        <dbReference type="PROSITE" id="PS51363"/>
    </source>
</evidence>
<dbReference type="Pfam" id="PF02020">
    <property type="entry name" value="W2"/>
    <property type="match status" value="1"/>
</dbReference>
<dbReference type="SMART" id="SM00515">
    <property type="entry name" value="eIF5C"/>
    <property type="match status" value="1"/>
</dbReference>
<organism evidence="3 4">
    <name type="scientific">Leucosporidium creatinivorum</name>
    <dbReference type="NCBI Taxonomy" id="106004"/>
    <lineage>
        <taxon>Eukaryota</taxon>
        <taxon>Fungi</taxon>
        <taxon>Dikarya</taxon>
        <taxon>Basidiomycota</taxon>
        <taxon>Pucciniomycotina</taxon>
        <taxon>Microbotryomycetes</taxon>
        <taxon>Leucosporidiales</taxon>
        <taxon>Leucosporidium</taxon>
    </lineage>
</organism>
<dbReference type="InterPro" id="IPR003307">
    <property type="entry name" value="W2_domain"/>
</dbReference>
<dbReference type="Pfam" id="PF25504">
    <property type="entry name" value="HEAT_5MP1_2"/>
    <property type="match status" value="1"/>
</dbReference>
<dbReference type="AlphaFoldDB" id="A0A1Y2C520"/>
<evidence type="ECO:0000256" key="1">
    <source>
        <dbReference type="SAM" id="MobiDB-lite"/>
    </source>
</evidence>
<dbReference type="Proteomes" id="UP000193467">
    <property type="component" value="Unassembled WGS sequence"/>
</dbReference>
<accession>A0A1Y2C520</accession>
<reference evidence="3 4" key="1">
    <citation type="submission" date="2016-07" db="EMBL/GenBank/DDBJ databases">
        <title>Pervasive Adenine N6-methylation of Active Genes in Fungi.</title>
        <authorList>
            <consortium name="DOE Joint Genome Institute"/>
            <person name="Mondo S.J."/>
            <person name="Dannebaum R.O."/>
            <person name="Kuo R.C."/>
            <person name="Labutti K."/>
            <person name="Haridas S."/>
            <person name="Kuo A."/>
            <person name="Salamov A."/>
            <person name="Ahrendt S.R."/>
            <person name="Lipzen A."/>
            <person name="Sullivan W."/>
            <person name="Andreopoulos W.B."/>
            <person name="Clum A."/>
            <person name="Lindquist E."/>
            <person name="Daum C."/>
            <person name="Ramamoorthy G.K."/>
            <person name="Gryganskyi A."/>
            <person name="Culley D."/>
            <person name="Magnuson J.K."/>
            <person name="James T.Y."/>
            <person name="O'Malley M.A."/>
            <person name="Stajich J.E."/>
            <person name="Spatafora J.W."/>
            <person name="Visel A."/>
            <person name="Grigoriev I.V."/>
        </authorList>
    </citation>
    <scope>NUCLEOTIDE SEQUENCE [LARGE SCALE GENOMIC DNA]</scope>
    <source>
        <strain evidence="3 4">62-1032</strain>
    </source>
</reference>
<keyword evidence="4" id="KW-1185">Reference proteome</keyword>
<dbReference type="OrthoDB" id="1727522at2759"/>
<dbReference type="PANTHER" id="PTHR14208:SF2">
    <property type="entry name" value="PROTEIN KRASAVIETZ"/>
    <property type="match status" value="1"/>
</dbReference>
<dbReference type="GO" id="GO:0016020">
    <property type="term" value="C:membrane"/>
    <property type="evidence" value="ECO:0007669"/>
    <property type="project" value="TreeGrafter"/>
</dbReference>
<protein>
    <recommendedName>
        <fullName evidence="2">W2 domain-containing protein</fullName>
    </recommendedName>
</protein>
<dbReference type="Gene3D" id="1.25.40.180">
    <property type="match status" value="1"/>
</dbReference>
<comment type="caution">
    <text evidence="3">The sequence shown here is derived from an EMBL/GenBank/DDBJ whole genome shotgun (WGS) entry which is preliminary data.</text>
</comment>
<dbReference type="InterPro" id="IPR051245">
    <property type="entry name" value="eIF5-mimic_regulator"/>
</dbReference>